<evidence type="ECO:0000256" key="1">
    <source>
        <dbReference type="SAM" id="MobiDB-lite"/>
    </source>
</evidence>
<feature type="transmembrane region" description="Helical" evidence="2">
    <location>
        <begin position="14"/>
        <end position="35"/>
    </location>
</feature>
<feature type="compositionally biased region" description="Acidic residues" evidence="1">
    <location>
        <begin position="59"/>
        <end position="80"/>
    </location>
</feature>
<evidence type="ECO:0000256" key="2">
    <source>
        <dbReference type="SAM" id="Phobius"/>
    </source>
</evidence>
<reference evidence="3 4" key="1">
    <citation type="submission" date="2019-03" db="EMBL/GenBank/DDBJ databases">
        <title>Single cell metagenomics reveals metabolic interactions within the superorganism composed of flagellate Streblomastix strix and complex community of Bacteroidetes bacteria on its surface.</title>
        <authorList>
            <person name="Treitli S.C."/>
            <person name="Kolisko M."/>
            <person name="Husnik F."/>
            <person name="Keeling P."/>
            <person name="Hampl V."/>
        </authorList>
    </citation>
    <scope>NUCLEOTIDE SEQUENCE [LARGE SCALE GENOMIC DNA]</scope>
    <source>
        <strain evidence="3">ST1C</strain>
    </source>
</reference>
<feature type="region of interest" description="Disordered" evidence="1">
    <location>
        <begin position="58"/>
        <end position="84"/>
    </location>
</feature>
<organism evidence="3 4">
    <name type="scientific">Streblomastix strix</name>
    <dbReference type="NCBI Taxonomy" id="222440"/>
    <lineage>
        <taxon>Eukaryota</taxon>
        <taxon>Metamonada</taxon>
        <taxon>Preaxostyla</taxon>
        <taxon>Oxymonadida</taxon>
        <taxon>Streblomastigidae</taxon>
        <taxon>Streblomastix</taxon>
    </lineage>
</organism>
<evidence type="ECO:0000313" key="4">
    <source>
        <dbReference type="Proteomes" id="UP000324800"/>
    </source>
</evidence>
<keyword evidence="2" id="KW-0472">Membrane</keyword>
<dbReference type="EMBL" id="SNRW01008077">
    <property type="protein sequence ID" value="KAA6380139.1"/>
    <property type="molecule type" value="Genomic_DNA"/>
</dbReference>
<protein>
    <submittedName>
        <fullName evidence="3">Uncharacterized protein</fullName>
    </submittedName>
</protein>
<evidence type="ECO:0000313" key="3">
    <source>
        <dbReference type="EMBL" id="KAA6380139.1"/>
    </source>
</evidence>
<accession>A0A5J4VC85</accession>
<dbReference type="AlphaFoldDB" id="A0A5J4VC85"/>
<gene>
    <name evidence="3" type="ORF">EZS28_024332</name>
</gene>
<sequence length="102" mass="11502">MTEILLPRNYSFKFLANVSQLTLLLSILLLFCFTYEEFGALEIIDVVLALVCDAQFGDVNEDDNGECDDDDDDDDEEEEGGLGLDYYQDVGILADYGYEDYA</sequence>
<keyword evidence="2" id="KW-0812">Transmembrane</keyword>
<comment type="caution">
    <text evidence="3">The sequence shown here is derived from an EMBL/GenBank/DDBJ whole genome shotgun (WGS) entry which is preliminary data.</text>
</comment>
<dbReference type="Proteomes" id="UP000324800">
    <property type="component" value="Unassembled WGS sequence"/>
</dbReference>
<name>A0A5J4VC85_9EUKA</name>
<keyword evidence="2" id="KW-1133">Transmembrane helix</keyword>
<proteinExistence type="predicted"/>